<dbReference type="EMBL" id="JAATJU010010194">
    <property type="protein sequence ID" value="KAH0518563.1"/>
    <property type="molecule type" value="Genomic_DNA"/>
</dbReference>
<evidence type="ECO:0000256" key="11">
    <source>
        <dbReference type="ARBA" id="ARBA00023303"/>
    </source>
</evidence>
<dbReference type="SUPFAM" id="SSF81324">
    <property type="entry name" value="Voltage-gated potassium channels"/>
    <property type="match status" value="3"/>
</dbReference>
<feature type="transmembrane region" description="Helical" evidence="14">
    <location>
        <begin position="15"/>
        <end position="34"/>
    </location>
</feature>
<dbReference type="InterPro" id="IPR003092">
    <property type="entry name" value="2pore_dom_K_chnl_TASK"/>
</dbReference>
<dbReference type="AlphaFoldDB" id="A0A8J6GXF2"/>
<feature type="region of interest" description="Disordered" evidence="13">
    <location>
        <begin position="403"/>
        <end position="452"/>
    </location>
</feature>
<dbReference type="GO" id="GO:0030322">
    <property type="term" value="P:stabilization of membrane potential"/>
    <property type="evidence" value="ECO:0007669"/>
    <property type="project" value="TreeGrafter"/>
</dbReference>
<dbReference type="PANTHER" id="PTHR11003:SF340">
    <property type="entry name" value="POTASSIUM CHANNEL SUBFAMILY K MEMBER 17"/>
    <property type="match status" value="1"/>
</dbReference>
<feature type="compositionally biased region" description="Basic residues" evidence="13">
    <location>
        <begin position="416"/>
        <end position="435"/>
    </location>
</feature>
<gene>
    <name evidence="16" type="ORF">LTLLF_115635</name>
</gene>
<evidence type="ECO:0000313" key="16">
    <source>
        <dbReference type="EMBL" id="KAH0518563.1"/>
    </source>
</evidence>
<keyword evidence="5 12" id="KW-0812">Transmembrane</keyword>
<evidence type="ECO:0000256" key="8">
    <source>
        <dbReference type="ARBA" id="ARBA00022989"/>
    </source>
</evidence>
<comment type="similarity">
    <text evidence="2 12">Belongs to the two pore domain potassium channel (TC 1.A.1.8) family.</text>
</comment>
<evidence type="ECO:0000256" key="2">
    <source>
        <dbReference type="ARBA" id="ARBA00006666"/>
    </source>
</evidence>
<proteinExistence type="inferred from homology"/>
<keyword evidence="7" id="KW-0630">Potassium</keyword>
<comment type="caution">
    <text evidence="16">The sequence shown here is derived from an EMBL/GenBank/DDBJ whole genome shotgun (WGS) entry which is preliminary data.</text>
</comment>
<feature type="domain" description="Potassium channel" evidence="15">
    <location>
        <begin position="6"/>
        <end position="37"/>
    </location>
</feature>
<feature type="transmembrane region" description="Helical" evidence="14">
    <location>
        <begin position="304"/>
        <end position="328"/>
    </location>
</feature>
<keyword evidence="6" id="KW-0631">Potassium channel</keyword>
<feature type="domain" description="Potassium channel" evidence="15">
    <location>
        <begin position="158"/>
        <end position="217"/>
    </location>
</feature>
<keyword evidence="3 12" id="KW-0813">Transport</keyword>
<keyword evidence="8 14" id="KW-1133">Transmembrane helix</keyword>
<keyword evidence="10 14" id="KW-0472">Membrane</keyword>
<dbReference type="GO" id="GO:0005886">
    <property type="term" value="C:plasma membrane"/>
    <property type="evidence" value="ECO:0007669"/>
    <property type="project" value="TreeGrafter"/>
</dbReference>
<dbReference type="Pfam" id="PF07885">
    <property type="entry name" value="Ion_trans_2"/>
    <property type="match status" value="3"/>
</dbReference>
<evidence type="ECO:0000256" key="5">
    <source>
        <dbReference type="ARBA" id="ARBA00022692"/>
    </source>
</evidence>
<evidence type="ECO:0000256" key="1">
    <source>
        <dbReference type="ARBA" id="ARBA00004141"/>
    </source>
</evidence>
<keyword evidence="4" id="KW-0633">Potassium transport</keyword>
<evidence type="ECO:0000256" key="7">
    <source>
        <dbReference type="ARBA" id="ARBA00022958"/>
    </source>
</evidence>
<dbReference type="PRINTS" id="PR01333">
    <property type="entry name" value="2POREKCHANEL"/>
</dbReference>
<dbReference type="GO" id="GO:0015271">
    <property type="term" value="F:outward rectifier potassium channel activity"/>
    <property type="evidence" value="ECO:0007669"/>
    <property type="project" value="TreeGrafter"/>
</dbReference>
<accession>A0A8J6GXF2</accession>
<evidence type="ECO:0000256" key="13">
    <source>
        <dbReference type="SAM" id="MobiDB-lite"/>
    </source>
</evidence>
<feature type="compositionally biased region" description="Basic and acidic residues" evidence="13">
    <location>
        <begin position="443"/>
        <end position="452"/>
    </location>
</feature>
<dbReference type="GO" id="GO:0022841">
    <property type="term" value="F:potassium ion leak channel activity"/>
    <property type="evidence" value="ECO:0007669"/>
    <property type="project" value="TreeGrafter"/>
</dbReference>
<feature type="domain" description="Potassium channel" evidence="15">
    <location>
        <begin position="254"/>
        <end position="328"/>
    </location>
</feature>
<sequence length="452" mass="49723">MLLNDVEGWSFGEGFYFAFIITLSTIDFGDYVVCTDPSKHYVIMNLNLAASAPGLLSTMCGPRSPEAPCSARVCRAPGTGLLLLSYLAYLVLGAGVFWALEGRAARYSSHIFQRDKWERLKNFTHLDDPALDQLIRHLFQDIIQAYKDGTQLLGSTTSMGRWEFVGSFFFSVSTITTIGYGNLSPETMAARLFCIFFALVGIPLNLVVLNRLGHLMQQGVHRCVQWLGGSWQDPAQAPLLAGSAALLSGLLLFLLLPPLLFSHMEGWSYMESFYFAFITLSTVGFGDYVIGMDPSRKYPVWYKNIVSLWILFGMAWQALIIKMILSLLEMPGDMCTCSLRCIKGRSWRQGQEGERRVQSPDITSGTFHSGYATKSAAVVVHTHVAAREAAAVVAAAGAARMGRQTVRGGGSGRGGSSRRRRDGQGRTGKRTRKRNLNPGTVAARERARSRSG</sequence>
<organism evidence="16 17">
    <name type="scientific">Microtus ochrogaster</name>
    <name type="common">Prairie vole</name>
    <dbReference type="NCBI Taxonomy" id="79684"/>
    <lineage>
        <taxon>Eukaryota</taxon>
        <taxon>Metazoa</taxon>
        <taxon>Chordata</taxon>
        <taxon>Craniata</taxon>
        <taxon>Vertebrata</taxon>
        <taxon>Euteleostomi</taxon>
        <taxon>Mammalia</taxon>
        <taxon>Eutheria</taxon>
        <taxon>Euarchontoglires</taxon>
        <taxon>Glires</taxon>
        <taxon>Rodentia</taxon>
        <taxon>Myomorpha</taxon>
        <taxon>Muroidea</taxon>
        <taxon>Cricetidae</taxon>
        <taxon>Arvicolinae</taxon>
        <taxon>Microtus</taxon>
    </lineage>
</organism>
<comment type="subcellular location">
    <subcellularLocation>
        <location evidence="1">Membrane</location>
        <topology evidence="1">Multi-pass membrane protein</topology>
    </subcellularLocation>
</comment>
<protein>
    <submittedName>
        <fullName evidence="16">Potassium channel subfamily K member 17</fullName>
    </submittedName>
</protein>
<feature type="transmembrane region" description="Helical" evidence="14">
    <location>
        <begin position="189"/>
        <end position="209"/>
    </location>
</feature>
<dbReference type="PANTHER" id="PTHR11003">
    <property type="entry name" value="POTASSIUM CHANNEL, SUBFAMILY K"/>
    <property type="match status" value="1"/>
</dbReference>
<feature type="transmembrane region" description="Helical" evidence="14">
    <location>
        <begin position="164"/>
        <end position="183"/>
    </location>
</feature>
<evidence type="ECO:0000259" key="15">
    <source>
        <dbReference type="Pfam" id="PF07885"/>
    </source>
</evidence>
<evidence type="ECO:0000256" key="10">
    <source>
        <dbReference type="ARBA" id="ARBA00023136"/>
    </source>
</evidence>
<evidence type="ECO:0000256" key="6">
    <source>
        <dbReference type="ARBA" id="ARBA00022826"/>
    </source>
</evidence>
<evidence type="ECO:0000256" key="12">
    <source>
        <dbReference type="RuleBase" id="RU003857"/>
    </source>
</evidence>
<keyword evidence="11 12" id="KW-0407">Ion channel</keyword>
<feature type="transmembrane region" description="Helical" evidence="14">
    <location>
        <begin position="239"/>
        <end position="261"/>
    </location>
</feature>
<evidence type="ECO:0000256" key="9">
    <source>
        <dbReference type="ARBA" id="ARBA00023065"/>
    </source>
</evidence>
<keyword evidence="9 12" id="KW-0406">Ion transport</keyword>
<dbReference type="Gene3D" id="1.10.287.70">
    <property type="match status" value="2"/>
</dbReference>
<dbReference type="InterPro" id="IPR003280">
    <property type="entry name" value="2pore_dom_K_chnl"/>
</dbReference>
<dbReference type="PRINTS" id="PR01095">
    <property type="entry name" value="TASKCHANNEL"/>
</dbReference>
<dbReference type="FunFam" id="1.10.287.70:FF:000110">
    <property type="entry name" value="Potassium channel subfamily K member"/>
    <property type="match status" value="1"/>
</dbReference>
<evidence type="ECO:0000256" key="14">
    <source>
        <dbReference type="SAM" id="Phobius"/>
    </source>
</evidence>
<reference evidence="16" key="1">
    <citation type="submission" date="2020-03" db="EMBL/GenBank/DDBJ databases">
        <title>Studies in the Genomics of Life Span.</title>
        <authorList>
            <person name="Glass D."/>
        </authorList>
    </citation>
    <scope>NUCLEOTIDE SEQUENCE</scope>
    <source>
        <strain evidence="16">LTLLF</strain>
        <tissue evidence="16">Muscle</tissue>
    </source>
</reference>
<evidence type="ECO:0000256" key="4">
    <source>
        <dbReference type="ARBA" id="ARBA00022538"/>
    </source>
</evidence>
<evidence type="ECO:0000313" key="17">
    <source>
        <dbReference type="Proteomes" id="UP000710432"/>
    </source>
</evidence>
<evidence type="ECO:0000256" key="3">
    <source>
        <dbReference type="ARBA" id="ARBA00022448"/>
    </source>
</evidence>
<name>A0A8J6GXF2_MICOH</name>
<dbReference type="Proteomes" id="UP000710432">
    <property type="component" value="Unassembled WGS sequence"/>
</dbReference>
<feature type="transmembrane region" description="Helical" evidence="14">
    <location>
        <begin position="273"/>
        <end position="292"/>
    </location>
</feature>
<dbReference type="InterPro" id="IPR013099">
    <property type="entry name" value="K_chnl_dom"/>
</dbReference>
<feature type="transmembrane region" description="Helical" evidence="14">
    <location>
        <begin position="79"/>
        <end position="100"/>
    </location>
</feature>